<dbReference type="Pfam" id="PF03927">
    <property type="entry name" value="NapD"/>
    <property type="match status" value="1"/>
</dbReference>
<evidence type="ECO:0000313" key="5">
    <source>
        <dbReference type="EMBL" id="VFK25118.1"/>
    </source>
</evidence>
<comment type="similarity">
    <text evidence="4">Belongs to the NapD family.</text>
</comment>
<evidence type="ECO:0000256" key="3">
    <source>
        <dbReference type="ARBA" id="ARBA00023186"/>
    </source>
</evidence>
<keyword evidence="3 4" id="KW-0143">Chaperone</keyword>
<accession>A0A450X771</accession>
<keyword evidence="2 4" id="KW-0963">Cytoplasm</keyword>
<name>A0A450X771_9GAMM</name>
<evidence type="ECO:0000256" key="1">
    <source>
        <dbReference type="ARBA" id="ARBA00004496"/>
    </source>
</evidence>
<dbReference type="HAMAP" id="MF_02200">
    <property type="entry name" value="NapD"/>
    <property type="match status" value="1"/>
</dbReference>
<gene>
    <name evidence="4" type="primary">napD</name>
    <name evidence="5" type="ORF">BECKMB1821G_GA0114241_101150</name>
</gene>
<dbReference type="GO" id="GO:0005737">
    <property type="term" value="C:cytoplasm"/>
    <property type="evidence" value="ECO:0007669"/>
    <property type="project" value="UniProtKB-SubCell"/>
</dbReference>
<sequence>MDLCSILLQARPSHSTTIQSALKQLPGVELHATAPDGRMVVTVEGDDPQQFNRTVLRLGEIDGVIDASLVYHYHDGNDSDDQSGEPE</sequence>
<comment type="subunit">
    <text evidence="4">Interacts with the cytoplasmic NapA precursor.</text>
</comment>
<dbReference type="InterPro" id="IPR005623">
    <property type="entry name" value="Chaperone_NapD_NO3_reduct"/>
</dbReference>
<comment type="function">
    <text evidence="4">Chaperone for NapA, the catalytic subunit of the periplasmic nitrate reductase. It binds directly and specifically to the twin-arginine signal peptide of NapA, preventing premature interaction with the Tat translocase and premature export.</text>
</comment>
<evidence type="ECO:0000256" key="2">
    <source>
        <dbReference type="ARBA" id="ARBA00022490"/>
    </source>
</evidence>
<protein>
    <recommendedName>
        <fullName evidence="4">Chaperone NapD</fullName>
    </recommendedName>
    <alternativeName>
        <fullName evidence="4">NapA signal peptide-binding chaperone NapD</fullName>
    </alternativeName>
</protein>
<dbReference type="EMBL" id="CAADFO010000011">
    <property type="protein sequence ID" value="VFK25118.1"/>
    <property type="molecule type" value="Genomic_DNA"/>
</dbReference>
<dbReference type="GO" id="GO:0005048">
    <property type="term" value="F:signal sequence binding"/>
    <property type="evidence" value="ECO:0007669"/>
    <property type="project" value="UniProtKB-UniRule"/>
</dbReference>
<evidence type="ECO:0000256" key="4">
    <source>
        <dbReference type="HAMAP-Rule" id="MF_02200"/>
    </source>
</evidence>
<dbReference type="GO" id="GO:0051224">
    <property type="term" value="P:negative regulation of protein transport"/>
    <property type="evidence" value="ECO:0007669"/>
    <property type="project" value="UniProtKB-UniRule"/>
</dbReference>
<proteinExistence type="inferred from homology"/>
<dbReference type="Gene3D" id="3.30.70.920">
    <property type="match status" value="1"/>
</dbReference>
<dbReference type="PANTHER" id="PTHR38603:SF1">
    <property type="entry name" value="CHAPERONE NAPD"/>
    <property type="match status" value="1"/>
</dbReference>
<reference evidence="5" key="1">
    <citation type="submission" date="2019-02" db="EMBL/GenBank/DDBJ databases">
        <authorList>
            <person name="Gruber-Vodicka R. H."/>
            <person name="Seah K. B. B."/>
        </authorList>
    </citation>
    <scope>NUCLEOTIDE SEQUENCE</scope>
    <source>
        <strain evidence="5">BECK_BZ197</strain>
    </source>
</reference>
<comment type="subcellular location">
    <subcellularLocation>
        <location evidence="1 4">Cytoplasm</location>
    </subcellularLocation>
</comment>
<organism evidence="5">
    <name type="scientific">Candidatus Kentrum sp. MB</name>
    <dbReference type="NCBI Taxonomy" id="2138164"/>
    <lineage>
        <taxon>Bacteria</taxon>
        <taxon>Pseudomonadati</taxon>
        <taxon>Pseudomonadota</taxon>
        <taxon>Gammaproteobacteria</taxon>
        <taxon>Candidatus Kentrum</taxon>
    </lineage>
</organism>
<dbReference type="AlphaFoldDB" id="A0A450X771"/>
<dbReference type="PANTHER" id="PTHR38603">
    <property type="entry name" value="CHAPERONE NAPD"/>
    <property type="match status" value="1"/>
</dbReference>